<proteinExistence type="inferred from homology"/>
<evidence type="ECO:0000313" key="9">
    <source>
        <dbReference type="EMBL" id="DAZ96387.1"/>
    </source>
</evidence>
<protein>
    <recommendedName>
        <fullName evidence="8">Major facilitator superfamily (MFS) profile domain-containing protein</fullName>
    </recommendedName>
</protein>
<dbReference type="InterPro" id="IPR051717">
    <property type="entry name" value="MFS_MFSD6"/>
</dbReference>
<evidence type="ECO:0000256" key="2">
    <source>
        <dbReference type="ARBA" id="ARBA00005241"/>
    </source>
</evidence>
<dbReference type="InterPro" id="IPR020846">
    <property type="entry name" value="MFS_dom"/>
</dbReference>
<evidence type="ECO:0000256" key="3">
    <source>
        <dbReference type="ARBA" id="ARBA00022692"/>
    </source>
</evidence>
<dbReference type="AlphaFoldDB" id="A0AAV2YT16"/>
<comment type="caution">
    <text evidence="9">The sequence shown here is derived from an EMBL/GenBank/DDBJ whole genome shotgun (WGS) entry which is preliminary data.</text>
</comment>
<name>A0AAV2YT16_9STRA</name>
<accession>A0AAV2YT16</accession>
<organism evidence="9 10">
    <name type="scientific">Lagenidium giganteum</name>
    <dbReference type="NCBI Taxonomy" id="4803"/>
    <lineage>
        <taxon>Eukaryota</taxon>
        <taxon>Sar</taxon>
        <taxon>Stramenopiles</taxon>
        <taxon>Oomycota</taxon>
        <taxon>Peronosporomycetes</taxon>
        <taxon>Pythiales</taxon>
        <taxon>Pythiaceae</taxon>
    </lineage>
</organism>
<dbReference type="SUPFAM" id="SSF103473">
    <property type="entry name" value="MFS general substrate transporter"/>
    <property type="match status" value="1"/>
</dbReference>
<feature type="domain" description="Major facilitator superfamily (MFS) profile" evidence="8">
    <location>
        <begin position="213"/>
        <end position="435"/>
    </location>
</feature>
<comment type="subcellular location">
    <subcellularLocation>
        <location evidence="1">Membrane</location>
        <topology evidence="1">Multi-pass membrane protein</topology>
    </subcellularLocation>
</comment>
<feature type="transmembrane region" description="Helical" evidence="7">
    <location>
        <begin position="319"/>
        <end position="337"/>
    </location>
</feature>
<evidence type="ECO:0000256" key="5">
    <source>
        <dbReference type="ARBA" id="ARBA00023136"/>
    </source>
</evidence>
<evidence type="ECO:0000313" key="10">
    <source>
        <dbReference type="Proteomes" id="UP001146120"/>
    </source>
</evidence>
<dbReference type="InterPro" id="IPR024989">
    <property type="entry name" value="MFS_assoc_dom"/>
</dbReference>
<reference evidence="9" key="2">
    <citation type="journal article" date="2023" name="Microbiol Resour">
        <title>Decontamination and Annotation of the Draft Genome Sequence of the Oomycete Lagenidium giganteum ARSEF 373.</title>
        <authorList>
            <person name="Morgan W.R."/>
            <person name="Tartar A."/>
        </authorList>
    </citation>
    <scope>NUCLEOTIDE SEQUENCE</scope>
    <source>
        <strain evidence="9">ARSEF 373</strain>
    </source>
</reference>
<dbReference type="Gene3D" id="1.20.1250.20">
    <property type="entry name" value="MFS general substrate transporter like domains"/>
    <property type="match status" value="2"/>
</dbReference>
<keyword evidence="3 7" id="KW-0812">Transmembrane</keyword>
<dbReference type="PANTHER" id="PTHR16172">
    <property type="entry name" value="MAJOR FACILITATOR SUPERFAMILY DOMAIN-CONTAINING PROTEIN 6-LIKE"/>
    <property type="match status" value="1"/>
</dbReference>
<dbReference type="PROSITE" id="PS50850">
    <property type="entry name" value="MFS"/>
    <property type="match status" value="1"/>
</dbReference>
<dbReference type="GO" id="GO:0022857">
    <property type="term" value="F:transmembrane transporter activity"/>
    <property type="evidence" value="ECO:0007669"/>
    <property type="project" value="InterPro"/>
</dbReference>
<feature type="transmembrane region" description="Helical" evidence="7">
    <location>
        <begin position="246"/>
        <end position="269"/>
    </location>
</feature>
<feature type="transmembrane region" description="Helical" evidence="7">
    <location>
        <begin position="50"/>
        <end position="70"/>
    </location>
</feature>
<feature type="transmembrane region" description="Helical" evidence="7">
    <location>
        <begin position="378"/>
        <end position="401"/>
    </location>
</feature>
<feature type="transmembrane region" description="Helical" evidence="7">
    <location>
        <begin position="290"/>
        <end position="307"/>
    </location>
</feature>
<keyword evidence="10" id="KW-1185">Reference proteome</keyword>
<dbReference type="GO" id="GO:0016020">
    <property type="term" value="C:membrane"/>
    <property type="evidence" value="ECO:0007669"/>
    <property type="project" value="UniProtKB-SubCell"/>
</dbReference>
<keyword evidence="5 7" id="KW-0472">Membrane</keyword>
<reference evidence="9" key="1">
    <citation type="submission" date="2022-11" db="EMBL/GenBank/DDBJ databases">
        <authorList>
            <person name="Morgan W.R."/>
            <person name="Tartar A."/>
        </authorList>
    </citation>
    <scope>NUCLEOTIDE SEQUENCE</scope>
    <source>
        <strain evidence="9">ARSEF 373</strain>
    </source>
</reference>
<evidence type="ECO:0000256" key="6">
    <source>
        <dbReference type="SAM" id="MobiDB-lite"/>
    </source>
</evidence>
<sequence length="435" mass="47907">MGINWRFLIDGGEASALIPLKLLYVIHYAAFSTQTYLPMYFETKEHFTKFQIGVLLTLPCICSILGPPIWGLAADLCRNQKLIHIICLVSAALLMFSLRYVTSFDVMCLMVFIANFQTQPTWSLLDQTAMSFLSQVGGDYGKQRLYGAVGYGAGGYLAGTMAAAIGIAWCFNMVLGLSVISLYLLVRYIPSFDREEGKVAFAQSMQHILQQRDLLVLFVIVLFVGVMAGVIDSFLFLYLFNLNNSNAGLVGVVIAVETTSELPLFFYANKIIERYGTPKCIIERYGTPKCVIFGLLCYGARLVFYVFVQNPWMALPFEALHGVTFGLIWAAFTNYVYKSAPYGTQGTMIGLLAAVQKGMGGGLGTLVGGYVYDKYGPRTMWAITALCVPVALFFTAIFTAWANPNPSKGEYASIKPSDKSYGSSAQLEEAREVTS</sequence>
<comment type="similarity">
    <text evidence="2">Belongs to the major facilitator superfamily. MFSD6 family.</text>
</comment>
<feature type="transmembrane region" description="Helical" evidence="7">
    <location>
        <begin position="82"/>
        <end position="101"/>
    </location>
</feature>
<evidence type="ECO:0000256" key="7">
    <source>
        <dbReference type="SAM" id="Phobius"/>
    </source>
</evidence>
<feature type="transmembrane region" description="Helical" evidence="7">
    <location>
        <begin position="349"/>
        <end position="372"/>
    </location>
</feature>
<feature type="transmembrane region" description="Helical" evidence="7">
    <location>
        <begin position="161"/>
        <end position="186"/>
    </location>
</feature>
<gene>
    <name evidence="9" type="ORF">N0F65_010754</name>
</gene>
<dbReference type="InterPro" id="IPR036259">
    <property type="entry name" value="MFS_trans_sf"/>
</dbReference>
<evidence type="ECO:0000256" key="1">
    <source>
        <dbReference type="ARBA" id="ARBA00004141"/>
    </source>
</evidence>
<feature type="transmembrane region" description="Helical" evidence="7">
    <location>
        <begin position="214"/>
        <end position="240"/>
    </location>
</feature>
<dbReference type="EMBL" id="DAKRPA010000169">
    <property type="protein sequence ID" value="DAZ96387.1"/>
    <property type="molecule type" value="Genomic_DNA"/>
</dbReference>
<keyword evidence="4 7" id="KW-1133">Transmembrane helix</keyword>
<dbReference type="Pfam" id="PF12832">
    <property type="entry name" value="MFS_1_like"/>
    <property type="match status" value="1"/>
</dbReference>
<feature type="region of interest" description="Disordered" evidence="6">
    <location>
        <begin position="410"/>
        <end position="435"/>
    </location>
</feature>
<evidence type="ECO:0000256" key="4">
    <source>
        <dbReference type="ARBA" id="ARBA00022989"/>
    </source>
</evidence>
<dbReference type="PANTHER" id="PTHR16172:SF41">
    <property type="entry name" value="MAJOR FACILITATOR SUPERFAMILY DOMAIN-CONTAINING PROTEIN 6-LIKE"/>
    <property type="match status" value="1"/>
</dbReference>
<dbReference type="Proteomes" id="UP001146120">
    <property type="component" value="Unassembled WGS sequence"/>
</dbReference>
<evidence type="ECO:0000259" key="8">
    <source>
        <dbReference type="PROSITE" id="PS50850"/>
    </source>
</evidence>